<sequence length="88" mass="9937">PPCAQRRNQKPKCPKQSSPARREGHPCALRSNQKQNHPNQLKVARCAAYPRSPHRCQKKNQKDRKHGALRHTAGRVAPRTETSGNAEK</sequence>
<feature type="region of interest" description="Disordered" evidence="1">
    <location>
        <begin position="1"/>
        <end position="88"/>
    </location>
</feature>
<protein>
    <submittedName>
        <fullName evidence="2">Uncharacterized protein</fullName>
    </submittedName>
</protein>
<name>A0A392PAH7_9FABA</name>
<feature type="compositionally biased region" description="Polar residues" evidence="1">
    <location>
        <begin position="30"/>
        <end position="39"/>
    </location>
</feature>
<dbReference type="Proteomes" id="UP000265520">
    <property type="component" value="Unassembled WGS sequence"/>
</dbReference>
<accession>A0A392PAH7</accession>
<evidence type="ECO:0000313" key="3">
    <source>
        <dbReference type="Proteomes" id="UP000265520"/>
    </source>
</evidence>
<evidence type="ECO:0000313" key="2">
    <source>
        <dbReference type="EMBL" id="MCI09088.1"/>
    </source>
</evidence>
<reference evidence="2 3" key="1">
    <citation type="journal article" date="2018" name="Front. Plant Sci.">
        <title>Red Clover (Trifolium pratense) and Zigzag Clover (T. medium) - A Picture of Genomic Similarities and Differences.</title>
        <authorList>
            <person name="Dluhosova J."/>
            <person name="Istvanek J."/>
            <person name="Nedelnik J."/>
            <person name="Repkova J."/>
        </authorList>
    </citation>
    <scope>NUCLEOTIDE SEQUENCE [LARGE SCALE GENOMIC DNA]</scope>
    <source>
        <strain evidence="3">cv. 10/8</strain>
        <tissue evidence="2">Leaf</tissue>
    </source>
</reference>
<proteinExistence type="predicted"/>
<keyword evidence="3" id="KW-1185">Reference proteome</keyword>
<feature type="non-terminal residue" evidence="2">
    <location>
        <position position="1"/>
    </location>
</feature>
<organism evidence="2 3">
    <name type="scientific">Trifolium medium</name>
    <dbReference type="NCBI Taxonomy" id="97028"/>
    <lineage>
        <taxon>Eukaryota</taxon>
        <taxon>Viridiplantae</taxon>
        <taxon>Streptophyta</taxon>
        <taxon>Embryophyta</taxon>
        <taxon>Tracheophyta</taxon>
        <taxon>Spermatophyta</taxon>
        <taxon>Magnoliopsida</taxon>
        <taxon>eudicotyledons</taxon>
        <taxon>Gunneridae</taxon>
        <taxon>Pentapetalae</taxon>
        <taxon>rosids</taxon>
        <taxon>fabids</taxon>
        <taxon>Fabales</taxon>
        <taxon>Fabaceae</taxon>
        <taxon>Papilionoideae</taxon>
        <taxon>50 kb inversion clade</taxon>
        <taxon>NPAAA clade</taxon>
        <taxon>Hologalegina</taxon>
        <taxon>IRL clade</taxon>
        <taxon>Trifolieae</taxon>
        <taxon>Trifolium</taxon>
    </lineage>
</organism>
<dbReference type="AlphaFoldDB" id="A0A392PAH7"/>
<dbReference type="EMBL" id="LXQA010071352">
    <property type="protein sequence ID" value="MCI09088.1"/>
    <property type="molecule type" value="Genomic_DNA"/>
</dbReference>
<feature type="compositionally biased region" description="Basic residues" evidence="1">
    <location>
        <begin position="52"/>
        <end position="73"/>
    </location>
</feature>
<evidence type="ECO:0000256" key="1">
    <source>
        <dbReference type="SAM" id="MobiDB-lite"/>
    </source>
</evidence>
<comment type="caution">
    <text evidence="2">The sequence shown here is derived from an EMBL/GenBank/DDBJ whole genome shotgun (WGS) entry which is preliminary data.</text>
</comment>